<dbReference type="InterPro" id="IPR050326">
    <property type="entry name" value="NAD_dep_DNA_ligaseB"/>
</dbReference>
<dbReference type="GO" id="GO:0006310">
    <property type="term" value="P:DNA recombination"/>
    <property type="evidence" value="ECO:0007669"/>
    <property type="project" value="InterPro"/>
</dbReference>
<dbReference type="OrthoDB" id="411785at2759"/>
<keyword evidence="6" id="KW-0862">Zinc</keyword>
<dbReference type="InterPro" id="IPR029319">
    <property type="entry name" value="DNA_ligase_OB"/>
</dbReference>
<reference evidence="10" key="1">
    <citation type="submission" date="2014-06" db="EMBL/GenBank/DDBJ databases">
        <authorList>
            <person name="Ju J."/>
            <person name="Zhang J."/>
        </authorList>
    </citation>
    <scope>NUCLEOTIDE SEQUENCE</scope>
    <source>
        <strain evidence="10">SscI8</strain>
    </source>
</reference>
<evidence type="ECO:0000256" key="5">
    <source>
        <dbReference type="ARBA" id="ARBA00023204"/>
    </source>
</evidence>
<evidence type="ECO:0000256" key="3">
    <source>
        <dbReference type="ARBA" id="ARBA00022705"/>
    </source>
</evidence>
<dbReference type="Gene3D" id="3.30.1490.70">
    <property type="match status" value="1"/>
</dbReference>
<dbReference type="GO" id="GO:0005524">
    <property type="term" value="F:ATP binding"/>
    <property type="evidence" value="ECO:0007669"/>
    <property type="project" value="InterPro"/>
</dbReference>
<evidence type="ECO:0000259" key="8">
    <source>
        <dbReference type="PROSITE" id="PS50160"/>
    </source>
</evidence>
<dbReference type="Gene3D" id="3.30.470.30">
    <property type="entry name" value="DNA ligase/mRNA capping enzyme"/>
    <property type="match status" value="2"/>
</dbReference>
<feature type="compositionally biased region" description="Basic residues" evidence="7">
    <location>
        <begin position="511"/>
        <end position="523"/>
    </location>
</feature>
<keyword evidence="2 10" id="KW-0436">Ligase</keyword>
<dbReference type="InterPro" id="IPR016059">
    <property type="entry name" value="DNA_ligase_ATP-dep_CS"/>
</dbReference>
<feature type="compositionally biased region" description="Low complexity" evidence="7">
    <location>
        <begin position="549"/>
        <end position="562"/>
    </location>
</feature>
<dbReference type="GO" id="GO:0006281">
    <property type="term" value="P:DNA repair"/>
    <property type="evidence" value="ECO:0007669"/>
    <property type="project" value="UniProtKB-KW"/>
</dbReference>
<dbReference type="PROSITE" id="PS50160">
    <property type="entry name" value="DNA_LIGASE_A3"/>
    <property type="match status" value="1"/>
</dbReference>
<keyword evidence="6" id="KW-0863">Zinc-finger</keyword>
<sequence length="792" mass="87762">MSTVLTSVSMADVIDLETAVLHIPKMIRQDEYGYRTSVDGKEVSPLAVVPLNQAFPICKAGGPASSSFVLKRFAEGYYVCSCPAWKFSTERDKMRKTCTHLKGVLGEQYENDRIALAKESKSTIFEHTKFRTTTSDGHHARHTHAKSVLDDHFRQLSQSQSDAHITDAVNVSSKTLIDGAIRTRNTDVTNSSNPAPRRTSAQQVQQDSDTETEEEDAVASQAAPSHPSTTPVSTSVQPTPSTGAGPTRPAYDDDDDDNDEYGFNPDDVQVSPLKRARRRKRSARDSDDERVSLLLAKPWLLDADPSKPRSKAMDPTGWWISEKLDGVRAFWDGQRLYSRQKIEWNAPSWWKSRLPKDITLDGELWMARGTFDQTSQICRTAVRLGRLRTFSHFLECDSMERQWLREQVDGRIASQDRLRDARAALPMLRPTAGGKGEGALASSWKAWKRSALLAPTSQGKRKRGSKAKSLRSSRFAVTSSFLRALFGRHPGDGGRPLPAQHKSLPSSASKRCPRCGKVVKRTKAGATNPAESTRANADQLVSELPLPSVPATSTPASSATSSRRPHVYSALNASKLLSGRTIHSAYTHVCRQKSKSSNEWNRIKFMIFDSPSMGSRPVEERWAELEKRFGSTEGLDIDSLQGPQIKLVKHIKCEDREHLAELMESVELKGGEGLMLRRAGSKYEGKRGNTLFKLKSWYDAEAEVVGYAEGTGRHQGRTGSLVARMACGTVFRVGTGMSDAQRDNPPPIGSIINYRFFELSEDGYPRFPAFRGVARDKSKPKDAVVRPRAGAL</sequence>
<dbReference type="SUPFAM" id="SSF50249">
    <property type="entry name" value="Nucleic acid-binding proteins"/>
    <property type="match status" value="1"/>
</dbReference>
<feature type="compositionally biased region" description="Low complexity" evidence="7">
    <location>
        <begin position="218"/>
        <end position="242"/>
    </location>
</feature>
<evidence type="ECO:0000256" key="1">
    <source>
        <dbReference type="ARBA" id="ARBA00001968"/>
    </source>
</evidence>
<evidence type="ECO:0000256" key="4">
    <source>
        <dbReference type="ARBA" id="ARBA00022763"/>
    </source>
</evidence>
<dbReference type="GO" id="GO:0008270">
    <property type="term" value="F:zinc ion binding"/>
    <property type="evidence" value="ECO:0007669"/>
    <property type="project" value="UniProtKB-KW"/>
</dbReference>
<keyword evidence="4" id="KW-0227">DNA damage</keyword>
<protein>
    <submittedName>
        <fullName evidence="10">Related to DNA ligase</fullName>
    </submittedName>
</protein>
<dbReference type="Pfam" id="PF01068">
    <property type="entry name" value="DNA_ligase_A_M"/>
    <property type="match status" value="1"/>
</dbReference>
<feature type="domain" description="ATP-dependent DNA ligase family profile" evidence="8">
    <location>
        <begin position="606"/>
        <end position="703"/>
    </location>
</feature>
<dbReference type="InterPro" id="IPR012310">
    <property type="entry name" value="DNA_ligase_ATP-dep_cent"/>
</dbReference>
<dbReference type="PROSITE" id="PS50966">
    <property type="entry name" value="ZF_SWIM"/>
    <property type="match status" value="1"/>
</dbReference>
<dbReference type="PANTHER" id="PTHR47810:SF1">
    <property type="entry name" value="DNA LIGASE B"/>
    <property type="match status" value="1"/>
</dbReference>
<accession>A0A127Z6C5</accession>
<dbReference type="GO" id="GO:0006260">
    <property type="term" value="P:DNA replication"/>
    <property type="evidence" value="ECO:0007669"/>
    <property type="project" value="UniProtKB-KW"/>
</dbReference>
<evidence type="ECO:0000313" key="10">
    <source>
        <dbReference type="EMBL" id="CDS82226.1"/>
    </source>
</evidence>
<dbReference type="InterPro" id="IPR007527">
    <property type="entry name" value="Znf_SWIM"/>
</dbReference>
<dbReference type="EMBL" id="LK056665">
    <property type="protein sequence ID" value="CDS82226.1"/>
    <property type="molecule type" value="Genomic_DNA"/>
</dbReference>
<comment type="cofactor">
    <cofactor evidence="1">
        <name>a divalent metal cation</name>
        <dbReference type="ChEBI" id="CHEBI:60240"/>
    </cofactor>
</comment>
<feature type="domain" description="SWIM-type" evidence="9">
    <location>
        <begin position="68"/>
        <end position="109"/>
    </location>
</feature>
<feature type="region of interest" description="Disordered" evidence="7">
    <location>
        <begin position="182"/>
        <end position="288"/>
    </location>
</feature>
<evidence type="ECO:0000256" key="2">
    <source>
        <dbReference type="ARBA" id="ARBA00022598"/>
    </source>
</evidence>
<organism evidence="10">
    <name type="scientific">Sporisorium scitamineum</name>
    <dbReference type="NCBI Taxonomy" id="49012"/>
    <lineage>
        <taxon>Eukaryota</taxon>
        <taxon>Fungi</taxon>
        <taxon>Dikarya</taxon>
        <taxon>Basidiomycota</taxon>
        <taxon>Ustilaginomycotina</taxon>
        <taxon>Ustilaginomycetes</taxon>
        <taxon>Ustilaginales</taxon>
        <taxon>Ustilaginaceae</taxon>
        <taxon>Sporisorium</taxon>
    </lineage>
</organism>
<gene>
    <name evidence="10" type="ORF">SPSC_03046</name>
</gene>
<keyword evidence="3" id="KW-0235">DNA replication</keyword>
<evidence type="ECO:0000256" key="6">
    <source>
        <dbReference type="PROSITE-ProRule" id="PRU00325"/>
    </source>
</evidence>
<evidence type="ECO:0000256" key="7">
    <source>
        <dbReference type="SAM" id="MobiDB-lite"/>
    </source>
</evidence>
<dbReference type="InterPro" id="IPR012340">
    <property type="entry name" value="NA-bd_OB-fold"/>
</dbReference>
<dbReference type="PANTHER" id="PTHR47810">
    <property type="entry name" value="DNA LIGASE"/>
    <property type="match status" value="1"/>
</dbReference>
<feature type="region of interest" description="Disordered" evidence="7">
    <location>
        <begin position="546"/>
        <end position="565"/>
    </location>
</feature>
<name>A0A127Z6C5_9BASI</name>
<keyword evidence="6" id="KW-0479">Metal-binding</keyword>
<dbReference type="GO" id="GO:0003910">
    <property type="term" value="F:DNA ligase (ATP) activity"/>
    <property type="evidence" value="ECO:0007669"/>
    <property type="project" value="InterPro"/>
</dbReference>
<evidence type="ECO:0000259" key="9">
    <source>
        <dbReference type="PROSITE" id="PS50966"/>
    </source>
</evidence>
<feature type="compositionally biased region" description="Acidic residues" evidence="7">
    <location>
        <begin position="208"/>
        <end position="217"/>
    </location>
</feature>
<keyword evidence="5" id="KW-0234">DNA repair</keyword>
<dbReference type="AlphaFoldDB" id="A0A127Z6C5"/>
<proteinExistence type="predicted"/>
<dbReference type="Gene3D" id="2.40.50.140">
    <property type="entry name" value="Nucleic acid-binding proteins"/>
    <property type="match status" value="1"/>
</dbReference>
<feature type="region of interest" description="Disordered" evidence="7">
    <location>
        <begin position="487"/>
        <end position="537"/>
    </location>
</feature>
<dbReference type="PROSITE" id="PS00333">
    <property type="entry name" value="DNA_LIGASE_A2"/>
    <property type="match status" value="1"/>
</dbReference>
<dbReference type="CDD" id="cd08041">
    <property type="entry name" value="OBF_kDNA_ligase_like"/>
    <property type="match status" value="1"/>
</dbReference>
<dbReference type="Pfam" id="PF14743">
    <property type="entry name" value="DNA_ligase_OB_2"/>
    <property type="match status" value="1"/>
</dbReference>
<dbReference type="SUPFAM" id="SSF56091">
    <property type="entry name" value="DNA ligase/mRNA capping enzyme, catalytic domain"/>
    <property type="match status" value="2"/>
</dbReference>